<keyword evidence="4" id="KW-0464">Manganese</keyword>
<dbReference type="Gene3D" id="3.20.20.70">
    <property type="entry name" value="Aldolase class I"/>
    <property type="match status" value="2"/>
</dbReference>
<dbReference type="InterPro" id="IPR001852">
    <property type="entry name" value="PdxS/SNZ"/>
</dbReference>
<dbReference type="SUPFAM" id="SSF110399">
    <property type="entry name" value="ThiG-like"/>
    <property type="match status" value="1"/>
</dbReference>
<sequence>MAEDGVVTLYNNKAITDHKQNLISIKVGLTQMLRGGAILEVSSPNQEKIAEEAGACCLLVTEPNPRGISRMSDPGLIKQIKRAVSIPIMARSRVTHSHNFRRPFVCECKNLGETLSRVREGATMIRTQGDLLGTGNIETVRNVSSVMGEIRILNNVDEDEALALEAPCGSELEPFSQELLESAKQAEFFEWMRGIRRKIHENPELGFEEYKTSELIRNELDSLGISYKWPVAKTGVVAFIGTAAQPAFALRADMDALPLQELVEWKHKSKVEGKMHACGHDSHVAMLLGAAKLLQSKRNLLKGMVKLVFQPGEEGYAGAYHMLQDGVLHDISAVLSIHVLPQVPTGAIASRPGPILAGVGLFSATIQGRGAHASSPHLAKDPIVAACSAVLALQQIVSRETDPLEAMLVTVGSIEGGRAGNIIPESVTFTGTFRSLSMEGLSFLKKRIKESGWRKQCPSTPITMGAEDFSFFAQKTAAAIYVIGIKNKTLKSDQPLHSPYFFIDEEALPIGASCCCNFIPGYSCCN</sequence>
<evidence type="ECO:0000259" key="7">
    <source>
        <dbReference type="Pfam" id="PF07687"/>
    </source>
</evidence>
<evidence type="ECO:0000256" key="2">
    <source>
        <dbReference type="ARBA" id="ARBA00007281"/>
    </source>
</evidence>
<dbReference type="InterPro" id="IPR002933">
    <property type="entry name" value="Peptidase_M20"/>
</dbReference>
<dbReference type="PROSITE" id="PS51129">
    <property type="entry name" value="PDXS_SNZ_2"/>
    <property type="match status" value="1"/>
</dbReference>
<dbReference type="GO" id="GO:0042823">
    <property type="term" value="P:pyridoxal phosphate biosynthetic process"/>
    <property type="evidence" value="ECO:0007669"/>
    <property type="project" value="InterPro"/>
</dbReference>
<dbReference type="GO" id="GO:0005783">
    <property type="term" value="C:endoplasmic reticulum"/>
    <property type="evidence" value="ECO:0007669"/>
    <property type="project" value="TreeGrafter"/>
</dbReference>
<proteinExistence type="inferred from homology"/>
<feature type="domain" description="PdxS/SNZ N-terminal" evidence="6">
    <location>
        <begin position="24"/>
        <end position="97"/>
    </location>
</feature>
<dbReference type="PANTHER" id="PTHR11014">
    <property type="entry name" value="PEPTIDASE M20 FAMILY MEMBER"/>
    <property type="match status" value="1"/>
</dbReference>
<dbReference type="GO" id="GO:0010179">
    <property type="term" value="F:IAA-Ala conjugate hydrolase activity"/>
    <property type="evidence" value="ECO:0007669"/>
    <property type="project" value="TreeGrafter"/>
</dbReference>
<evidence type="ECO:0000259" key="6">
    <source>
        <dbReference type="Pfam" id="PF01680"/>
    </source>
</evidence>
<dbReference type="InterPro" id="IPR036264">
    <property type="entry name" value="Bact_exopeptidase_dim_dom"/>
</dbReference>
<keyword evidence="9" id="KW-1185">Reference proteome</keyword>
<evidence type="ECO:0000256" key="5">
    <source>
        <dbReference type="PROSITE-ProRule" id="PRU00481"/>
    </source>
</evidence>
<dbReference type="InterPro" id="IPR033755">
    <property type="entry name" value="PdxS/SNZ_N"/>
</dbReference>
<evidence type="ECO:0000256" key="4">
    <source>
        <dbReference type="ARBA" id="ARBA00023211"/>
    </source>
</evidence>
<evidence type="ECO:0000256" key="3">
    <source>
        <dbReference type="ARBA" id="ARBA00022801"/>
    </source>
</evidence>
<dbReference type="InterPro" id="IPR011650">
    <property type="entry name" value="Peptidase_M20_dimer"/>
</dbReference>
<feature type="domain" description="Peptidase M20 dimerisation" evidence="7">
    <location>
        <begin position="362"/>
        <end position="450"/>
    </location>
</feature>
<reference evidence="8" key="1">
    <citation type="submission" date="2019-09" db="EMBL/GenBank/DDBJ databases">
        <title>Draft genome information of white flower Hibiscus syriacus.</title>
        <authorList>
            <person name="Kim Y.-M."/>
        </authorList>
    </citation>
    <scope>NUCLEOTIDE SEQUENCE [LARGE SCALE GENOMIC DNA]</scope>
    <source>
        <strain evidence="8">YM2019G1</strain>
    </source>
</reference>
<protein>
    <submittedName>
        <fullName evidence="8">IAA-amino acid hydrolase ILR1</fullName>
    </submittedName>
</protein>
<dbReference type="Pfam" id="PF07687">
    <property type="entry name" value="M20_dimer"/>
    <property type="match status" value="1"/>
</dbReference>
<comment type="similarity">
    <text evidence="1">Belongs to the peptidase M20 family.</text>
</comment>
<gene>
    <name evidence="8" type="ORF">F3Y22_tig00112507pilonHSYRG00177</name>
</gene>
<dbReference type="FunFam" id="3.30.70.360:FF:000001">
    <property type="entry name" value="N-acetyldiaminopimelate deacetylase"/>
    <property type="match status" value="1"/>
</dbReference>
<dbReference type="SUPFAM" id="SSF53187">
    <property type="entry name" value="Zn-dependent exopeptidases"/>
    <property type="match status" value="1"/>
</dbReference>
<dbReference type="Pfam" id="PF01680">
    <property type="entry name" value="SOR_SNZ"/>
    <property type="match status" value="2"/>
</dbReference>
<dbReference type="EMBL" id="VEPZ02001600">
    <property type="protein sequence ID" value="KAE8666175.1"/>
    <property type="molecule type" value="Genomic_DNA"/>
</dbReference>
<comment type="similarity">
    <text evidence="2 5">Belongs to the PdxS/SNZ family.</text>
</comment>
<dbReference type="GO" id="GO:0009850">
    <property type="term" value="P:auxin metabolic process"/>
    <property type="evidence" value="ECO:0007669"/>
    <property type="project" value="TreeGrafter"/>
</dbReference>
<dbReference type="InterPro" id="IPR017439">
    <property type="entry name" value="Amidohydrolase"/>
</dbReference>
<dbReference type="Pfam" id="PF01546">
    <property type="entry name" value="Peptidase_M20"/>
    <property type="match status" value="1"/>
</dbReference>
<accession>A0A6A2XG99</accession>
<name>A0A6A2XG99_HIBSY</name>
<evidence type="ECO:0000256" key="1">
    <source>
        <dbReference type="ARBA" id="ARBA00006153"/>
    </source>
</evidence>
<keyword evidence="3 8" id="KW-0378">Hydrolase</keyword>
<evidence type="ECO:0000313" key="9">
    <source>
        <dbReference type="Proteomes" id="UP000436088"/>
    </source>
</evidence>
<organism evidence="8 9">
    <name type="scientific">Hibiscus syriacus</name>
    <name type="common">Rose of Sharon</name>
    <dbReference type="NCBI Taxonomy" id="106335"/>
    <lineage>
        <taxon>Eukaryota</taxon>
        <taxon>Viridiplantae</taxon>
        <taxon>Streptophyta</taxon>
        <taxon>Embryophyta</taxon>
        <taxon>Tracheophyta</taxon>
        <taxon>Spermatophyta</taxon>
        <taxon>Magnoliopsida</taxon>
        <taxon>eudicotyledons</taxon>
        <taxon>Gunneridae</taxon>
        <taxon>Pentapetalae</taxon>
        <taxon>rosids</taxon>
        <taxon>malvids</taxon>
        <taxon>Malvales</taxon>
        <taxon>Malvaceae</taxon>
        <taxon>Malvoideae</taxon>
        <taxon>Hibiscus</taxon>
    </lineage>
</organism>
<dbReference type="Gene3D" id="3.30.70.360">
    <property type="match status" value="1"/>
</dbReference>
<dbReference type="SUPFAM" id="SSF55031">
    <property type="entry name" value="Bacterial exopeptidase dimerisation domain"/>
    <property type="match status" value="1"/>
</dbReference>
<evidence type="ECO:0000313" key="8">
    <source>
        <dbReference type="EMBL" id="KAE8666175.1"/>
    </source>
</evidence>
<comment type="caution">
    <text evidence="8">The sequence shown here is derived from an EMBL/GenBank/DDBJ whole genome shotgun (WGS) entry which is preliminary data.</text>
</comment>
<dbReference type="Gene3D" id="3.40.630.10">
    <property type="entry name" value="Zn peptidases"/>
    <property type="match status" value="2"/>
</dbReference>
<feature type="domain" description="PdxS/SNZ N-terminal" evidence="6">
    <location>
        <begin position="98"/>
        <end position="164"/>
    </location>
</feature>
<dbReference type="Proteomes" id="UP000436088">
    <property type="component" value="Unassembled WGS sequence"/>
</dbReference>
<dbReference type="AlphaFoldDB" id="A0A6A2XG99"/>
<dbReference type="PANTHER" id="PTHR11014:SF108">
    <property type="entry name" value="IAA-AMINO ACID HYDROLASE ILR1"/>
    <property type="match status" value="1"/>
</dbReference>
<dbReference type="InterPro" id="IPR013785">
    <property type="entry name" value="Aldolase_TIM"/>
</dbReference>
<dbReference type="NCBIfam" id="TIGR01891">
    <property type="entry name" value="amidohydrolases"/>
    <property type="match status" value="1"/>
</dbReference>